<protein>
    <recommendedName>
        <fullName evidence="2">Nudix hydrolase domain-containing protein</fullName>
    </recommendedName>
</protein>
<accession>A0A1E4SIN6</accession>
<dbReference type="FunFam" id="3.90.79.10:FF:000016">
    <property type="entry name" value="ADP-sugar pyrophosphatase isoform X1"/>
    <property type="match status" value="1"/>
</dbReference>
<dbReference type="RefSeq" id="XP_020064486.1">
    <property type="nucleotide sequence ID" value="XM_020211697.1"/>
</dbReference>
<keyword evidence="4" id="KW-1185">Reference proteome</keyword>
<dbReference type="GO" id="GO:0019693">
    <property type="term" value="P:ribose phosphate metabolic process"/>
    <property type="evidence" value="ECO:0007669"/>
    <property type="project" value="TreeGrafter"/>
</dbReference>
<dbReference type="Gene3D" id="3.90.79.10">
    <property type="entry name" value="Nucleoside Triphosphate Pyrophosphohydrolase"/>
    <property type="match status" value="1"/>
</dbReference>
<dbReference type="PROSITE" id="PS51462">
    <property type="entry name" value="NUDIX"/>
    <property type="match status" value="1"/>
</dbReference>
<dbReference type="PANTHER" id="PTHR11839:SF26">
    <property type="entry name" value="ADP-RIBOSE DIPHOSPHATASE"/>
    <property type="match status" value="1"/>
</dbReference>
<dbReference type="GO" id="GO:0006753">
    <property type="term" value="P:nucleoside phosphate metabolic process"/>
    <property type="evidence" value="ECO:0007669"/>
    <property type="project" value="TreeGrafter"/>
</dbReference>
<name>A0A1E4SIN6_9ASCO</name>
<feature type="domain" description="Nudix hydrolase" evidence="2">
    <location>
        <begin position="52"/>
        <end position="192"/>
    </location>
</feature>
<dbReference type="PANTHER" id="PTHR11839">
    <property type="entry name" value="UDP/ADP-SUGAR PYROPHOSPHATASE"/>
    <property type="match status" value="1"/>
</dbReference>
<dbReference type="GO" id="GO:0047631">
    <property type="term" value="F:ADP-ribose diphosphatase activity"/>
    <property type="evidence" value="ECO:0007669"/>
    <property type="project" value="TreeGrafter"/>
</dbReference>
<dbReference type="InterPro" id="IPR020084">
    <property type="entry name" value="NUDIX_hydrolase_CS"/>
</dbReference>
<keyword evidence="1" id="KW-0378">Hydrolase</keyword>
<dbReference type="Pfam" id="PF00293">
    <property type="entry name" value="NUDIX"/>
    <property type="match status" value="1"/>
</dbReference>
<dbReference type="Proteomes" id="UP000094285">
    <property type="component" value="Unassembled WGS sequence"/>
</dbReference>
<dbReference type="EMBL" id="KV453912">
    <property type="protein sequence ID" value="ODV79364.1"/>
    <property type="molecule type" value="Genomic_DNA"/>
</dbReference>
<dbReference type="PROSITE" id="PS00893">
    <property type="entry name" value="NUDIX_BOX"/>
    <property type="match status" value="1"/>
</dbReference>
<dbReference type="GeneID" id="30985833"/>
<proteinExistence type="predicted"/>
<dbReference type="OrthoDB" id="10249920at2759"/>
<dbReference type="InterPro" id="IPR000086">
    <property type="entry name" value="NUDIX_hydrolase_dom"/>
</dbReference>
<organism evidence="3 4">
    <name type="scientific">Suhomyces tanzawaensis NRRL Y-17324</name>
    <dbReference type="NCBI Taxonomy" id="984487"/>
    <lineage>
        <taxon>Eukaryota</taxon>
        <taxon>Fungi</taxon>
        <taxon>Dikarya</taxon>
        <taxon>Ascomycota</taxon>
        <taxon>Saccharomycotina</taxon>
        <taxon>Pichiomycetes</taxon>
        <taxon>Debaryomycetaceae</taxon>
        <taxon>Suhomyces</taxon>
    </lineage>
</organism>
<sequence length="205" mass="23115">MSKLSPYNARHVLVENLDQGKWIQTRKINYQDPTGSDRVWEMAVRTTRTATTNVDAVSIVSVLHHPDRPKEIVLVKQYRPPTQKVVLELPAGLIDPKELIESTAERELLEETGYHGKFARQSIVTYSDPGLTNANMVLAYVDVDLSDVHNKLPQPQLEDGEFIETFTLPLNNLLAELEAVIQREGCTVDARLYHFAVGLDLAKQL</sequence>
<evidence type="ECO:0000313" key="3">
    <source>
        <dbReference type="EMBL" id="ODV79364.1"/>
    </source>
</evidence>
<evidence type="ECO:0000259" key="2">
    <source>
        <dbReference type="PROSITE" id="PS51462"/>
    </source>
</evidence>
<reference evidence="4" key="1">
    <citation type="submission" date="2016-05" db="EMBL/GenBank/DDBJ databases">
        <title>Comparative genomics of biotechnologically important yeasts.</title>
        <authorList>
            <consortium name="DOE Joint Genome Institute"/>
            <person name="Riley R."/>
            <person name="Haridas S."/>
            <person name="Wolfe K.H."/>
            <person name="Lopes M.R."/>
            <person name="Hittinger C.T."/>
            <person name="Goker M."/>
            <person name="Salamov A."/>
            <person name="Wisecaver J."/>
            <person name="Long T.M."/>
            <person name="Aerts A.L."/>
            <person name="Barry K."/>
            <person name="Choi C."/>
            <person name="Clum A."/>
            <person name="Coughlan A.Y."/>
            <person name="Deshpande S."/>
            <person name="Douglass A.P."/>
            <person name="Hanson S.J."/>
            <person name="Klenk H.-P."/>
            <person name="Labutti K."/>
            <person name="Lapidus A."/>
            <person name="Lindquist E."/>
            <person name="Lipzen A."/>
            <person name="Meier-Kolthoff J.P."/>
            <person name="Ohm R.A."/>
            <person name="Otillar R.P."/>
            <person name="Pangilinan J."/>
            <person name="Peng Y."/>
            <person name="Rokas A."/>
            <person name="Rosa C.A."/>
            <person name="Scheuner C."/>
            <person name="Sibirny A.A."/>
            <person name="Slot J.C."/>
            <person name="Stielow J.B."/>
            <person name="Sun H."/>
            <person name="Kurtzman C.P."/>
            <person name="Blackwell M."/>
            <person name="Grigoriev I.V."/>
            <person name="Jeffries T.W."/>
        </authorList>
    </citation>
    <scope>NUCLEOTIDE SEQUENCE [LARGE SCALE GENOMIC DNA]</scope>
    <source>
        <strain evidence="4">NRRL Y-17324</strain>
    </source>
</reference>
<dbReference type="STRING" id="984487.A0A1E4SIN6"/>
<evidence type="ECO:0000256" key="1">
    <source>
        <dbReference type="ARBA" id="ARBA00022801"/>
    </source>
</evidence>
<gene>
    <name evidence="3" type="ORF">CANTADRAFT_90452</name>
</gene>
<evidence type="ECO:0000313" key="4">
    <source>
        <dbReference type="Proteomes" id="UP000094285"/>
    </source>
</evidence>
<dbReference type="GO" id="GO:0005634">
    <property type="term" value="C:nucleus"/>
    <property type="evidence" value="ECO:0007669"/>
    <property type="project" value="TreeGrafter"/>
</dbReference>
<dbReference type="InterPro" id="IPR015797">
    <property type="entry name" value="NUDIX_hydrolase-like_dom_sf"/>
</dbReference>
<dbReference type="AlphaFoldDB" id="A0A1E4SIN6"/>
<dbReference type="CDD" id="cd18888">
    <property type="entry name" value="NUDIX_ADPRase_Nudt5"/>
    <property type="match status" value="1"/>
</dbReference>
<dbReference type="SUPFAM" id="SSF55811">
    <property type="entry name" value="Nudix"/>
    <property type="match status" value="1"/>
</dbReference>